<gene>
    <name evidence="8" type="ORF">A8806_106229</name>
</gene>
<dbReference type="EMBL" id="QGDL01000006">
    <property type="protein sequence ID" value="PWJ29490.1"/>
    <property type="molecule type" value="Genomic_DNA"/>
</dbReference>
<comment type="caution">
    <text evidence="8">The sequence shown here is derived from an EMBL/GenBank/DDBJ whole genome shotgun (WGS) entry which is preliminary data.</text>
</comment>
<evidence type="ECO:0000256" key="2">
    <source>
        <dbReference type="ARBA" id="ARBA00005262"/>
    </source>
</evidence>
<keyword evidence="9" id="KW-1185">Reference proteome</keyword>
<comment type="similarity">
    <text evidence="2">Belongs to the chromate ion transporter (CHR) (TC 2.A.51) family.</text>
</comment>
<keyword evidence="6 7" id="KW-0472">Membrane</keyword>
<proteinExistence type="inferred from homology"/>
<organism evidence="8 9">
    <name type="scientific">Faecalicatena orotica</name>
    <dbReference type="NCBI Taxonomy" id="1544"/>
    <lineage>
        <taxon>Bacteria</taxon>
        <taxon>Bacillati</taxon>
        <taxon>Bacillota</taxon>
        <taxon>Clostridia</taxon>
        <taxon>Lachnospirales</taxon>
        <taxon>Lachnospiraceae</taxon>
        <taxon>Faecalicatena</taxon>
    </lineage>
</organism>
<dbReference type="AlphaFoldDB" id="A0A2Y9BHX2"/>
<dbReference type="RefSeq" id="WP_109731333.1">
    <property type="nucleotide sequence ID" value="NZ_BAAACK010000026.1"/>
</dbReference>
<evidence type="ECO:0000256" key="3">
    <source>
        <dbReference type="ARBA" id="ARBA00022475"/>
    </source>
</evidence>
<dbReference type="Proteomes" id="UP000245845">
    <property type="component" value="Unassembled WGS sequence"/>
</dbReference>
<comment type="subcellular location">
    <subcellularLocation>
        <location evidence="1">Cell membrane</location>
        <topology evidence="1">Multi-pass membrane protein</topology>
    </subcellularLocation>
</comment>
<name>A0A2Y9BHX2_9FIRM</name>
<dbReference type="InterPro" id="IPR003370">
    <property type="entry name" value="Chromate_transpt"/>
</dbReference>
<keyword evidence="3" id="KW-1003">Cell membrane</keyword>
<feature type="transmembrane region" description="Helical" evidence="7">
    <location>
        <begin position="120"/>
        <end position="142"/>
    </location>
</feature>
<feature type="transmembrane region" description="Helical" evidence="7">
    <location>
        <begin position="21"/>
        <end position="43"/>
    </location>
</feature>
<evidence type="ECO:0000256" key="1">
    <source>
        <dbReference type="ARBA" id="ARBA00004651"/>
    </source>
</evidence>
<dbReference type="PANTHER" id="PTHR43663">
    <property type="entry name" value="CHROMATE TRANSPORT PROTEIN-RELATED"/>
    <property type="match status" value="1"/>
</dbReference>
<feature type="transmembrane region" description="Helical" evidence="7">
    <location>
        <begin position="91"/>
        <end position="113"/>
    </location>
</feature>
<reference evidence="8 9" key="1">
    <citation type="submission" date="2018-05" db="EMBL/GenBank/DDBJ databases">
        <title>The Hungate 1000. A catalogue of reference genomes from the rumen microbiome.</title>
        <authorList>
            <person name="Kelly W."/>
        </authorList>
    </citation>
    <scope>NUCLEOTIDE SEQUENCE [LARGE SCALE GENOMIC DNA]</scope>
    <source>
        <strain evidence="8 9">NLAE-zl-C242</strain>
    </source>
</reference>
<keyword evidence="4 7" id="KW-0812">Transmembrane</keyword>
<accession>A0A2Y9BHX2</accession>
<evidence type="ECO:0000313" key="8">
    <source>
        <dbReference type="EMBL" id="PWJ29490.1"/>
    </source>
</evidence>
<evidence type="ECO:0000256" key="5">
    <source>
        <dbReference type="ARBA" id="ARBA00022989"/>
    </source>
</evidence>
<dbReference type="PANTHER" id="PTHR43663:SF1">
    <property type="entry name" value="CHROMATE TRANSPORTER"/>
    <property type="match status" value="1"/>
</dbReference>
<feature type="transmembrane region" description="Helical" evidence="7">
    <location>
        <begin position="154"/>
        <end position="187"/>
    </location>
</feature>
<protein>
    <submittedName>
        <fullName evidence="8">Chromate transporter</fullName>
    </submittedName>
</protein>
<evidence type="ECO:0000313" key="9">
    <source>
        <dbReference type="Proteomes" id="UP000245845"/>
    </source>
</evidence>
<evidence type="ECO:0000256" key="4">
    <source>
        <dbReference type="ARBA" id="ARBA00022692"/>
    </source>
</evidence>
<dbReference type="OrthoDB" id="9788907at2"/>
<sequence>MKETTVKERKPENQKHILTTLFFATLYLSTFTFGGGYVIVTLLKDKFVDHYHWIDEEEMLDLVAIAQSSPGAIAVNGAIVIGYKLCKIPGVLVSVLGAVIPPMVILSLVSVFYDAFRTNPYIAALLGGMKAGVGAVIASVVYDMGGNVVKTKDWVNIVIMLVSFCASYFFGMNVVLIIIAVAVFGLLRTVLEEKRRTKG</sequence>
<dbReference type="GO" id="GO:0015109">
    <property type="term" value="F:chromate transmembrane transporter activity"/>
    <property type="evidence" value="ECO:0007669"/>
    <property type="project" value="InterPro"/>
</dbReference>
<dbReference type="InterPro" id="IPR052518">
    <property type="entry name" value="CHR_Transporter"/>
</dbReference>
<evidence type="ECO:0000256" key="6">
    <source>
        <dbReference type="ARBA" id="ARBA00023136"/>
    </source>
</evidence>
<dbReference type="GO" id="GO:0005886">
    <property type="term" value="C:plasma membrane"/>
    <property type="evidence" value="ECO:0007669"/>
    <property type="project" value="UniProtKB-SubCell"/>
</dbReference>
<evidence type="ECO:0000256" key="7">
    <source>
        <dbReference type="SAM" id="Phobius"/>
    </source>
</evidence>
<keyword evidence="5 7" id="KW-1133">Transmembrane helix</keyword>
<dbReference type="Pfam" id="PF02417">
    <property type="entry name" value="Chromate_transp"/>
    <property type="match status" value="1"/>
</dbReference>